<dbReference type="PANTHER" id="PTHR30255">
    <property type="entry name" value="SINGLE-STRANDED-DNA-SPECIFIC EXONUCLEASE RECJ"/>
    <property type="match status" value="1"/>
</dbReference>
<proteinExistence type="inferred from homology"/>
<keyword evidence="5" id="KW-0269">Exonuclease</keyword>
<keyword evidence="11" id="KW-1185">Reference proteome</keyword>
<dbReference type="Pfam" id="PF01368">
    <property type="entry name" value="DHH"/>
    <property type="match status" value="1"/>
</dbReference>
<dbReference type="EMBL" id="AVPE01000002">
    <property type="protein sequence ID" value="KGX93514.1"/>
    <property type="molecule type" value="Genomic_DNA"/>
</dbReference>
<evidence type="ECO:0000259" key="8">
    <source>
        <dbReference type="Pfam" id="PF10141"/>
    </source>
</evidence>
<dbReference type="AlphaFoldDB" id="A0A0A5GNK0"/>
<dbReference type="OrthoDB" id="9809852at2"/>
<dbReference type="STRING" id="1385510.GCA_000425205_01070"/>
<keyword evidence="4" id="KW-0378">Hydrolase</keyword>
<dbReference type="InterPro" id="IPR004610">
    <property type="entry name" value="RecJ"/>
</dbReference>
<dbReference type="Gene3D" id="2.40.50.460">
    <property type="match status" value="1"/>
</dbReference>
<dbReference type="Pfam" id="PF17768">
    <property type="entry name" value="RecJ_OB"/>
    <property type="match status" value="1"/>
</dbReference>
<evidence type="ECO:0000256" key="4">
    <source>
        <dbReference type="ARBA" id="ARBA00022801"/>
    </source>
</evidence>
<comment type="similarity">
    <text evidence="1">Belongs to the RecJ family.</text>
</comment>
<evidence type="ECO:0000313" key="10">
    <source>
        <dbReference type="EMBL" id="KGX93514.1"/>
    </source>
</evidence>
<reference evidence="10 11" key="1">
    <citation type="submission" date="2013-08" db="EMBL/GenBank/DDBJ databases">
        <authorList>
            <person name="Huang J."/>
            <person name="Wang G."/>
        </authorList>
    </citation>
    <scope>NUCLEOTIDE SEQUENCE [LARGE SCALE GENOMIC DNA]</scope>
    <source>
        <strain evidence="10 11">JSM 076056</strain>
    </source>
</reference>
<dbReference type="SUPFAM" id="SSF64182">
    <property type="entry name" value="DHH phosphoesterases"/>
    <property type="match status" value="1"/>
</dbReference>
<evidence type="ECO:0000256" key="2">
    <source>
        <dbReference type="ARBA" id="ARBA00019841"/>
    </source>
</evidence>
<dbReference type="Proteomes" id="UP000030528">
    <property type="component" value="Unassembled WGS sequence"/>
</dbReference>
<feature type="domain" description="DHHA1" evidence="7">
    <location>
        <begin position="342"/>
        <end position="434"/>
    </location>
</feature>
<dbReference type="InterPro" id="IPR003156">
    <property type="entry name" value="DHHA1_dom"/>
</dbReference>
<feature type="domain" description="Single-stranded-DNA-specific exonuclease RecJ C-terminal" evidence="8">
    <location>
        <begin position="564"/>
        <end position="765"/>
    </location>
</feature>
<dbReference type="Pfam" id="PF10141">
    <property type="entry name" value="ssDNA-exonuc_C"/>
    <property type="match status" value="1"/>
</dbReference>
<gene>
    <name evidence="10" type="ORF">N781_10800</name>
</gene>
<dbReference type="RefSeq" id="WP_026802093.1">
    <property type="nucleotide sequence ID" value="NZ_AVPE01000002.1"/>
</dbReference>
<dbReference type="NCBIfam" id="TIGR00644">
    <property type="entry name" value="recJ"/>
    <property type="match status" value="1"/>
</dbReference>
<dbReference type="InterPro" id="IPR051673">
    <property type="entry name" value="SSDNA_exonuclease_RecJ"/>
</dbReference>
<dbReference type="eggNOG" id="COG0608">
    <property type="taxonomic scope" value="Bacteria"/>
</dbReference>
<feature type="domain" description="RecJ OB" evidence="9">
    <location>
        <begin position="451"/>
        <end position="557"/>
    </location>
</feature>
<comment type="caution">
    <text evidence="10">The sequence shown here is derived from an EMBL/GenBank/DDBJ whole genome shotgun (WGS) entry which is preliminary data.</text>
</comment>
<evidence type="ECO:0000313" key="11">
    <source>
        <dbReference type="Proteomes" id="UP000030528"/>
    </source>
</evidence>
<keyword evidence="3" id="KW-0540">Nuclease</keyword>
<dbReference type="InterPro" id="IPR038763">
    <property type="entry name" value="DHH_sf"/>
</dbReference>
<dbReference type="InterPro" id="IPR001667">
    <property type="entry name" value="DDH_dom"/>
</dbReference>
<feature type="domain" description="DDH" evidence="6">
    <location>
        <begin position="81"/>
        <end position="224"/>
    </location>
</feature>
<dbReference type="GO" id="GO:0003677">
    <property type="term" value="F:DNA binding"/>
    <property type="evidence" value="ECO:0007669"/>
    <property type="project" value="UniProtKB-KW"/>
</dbReference>
<evidence type="ECO:0000256" key="1">
    <source>
        <dbReference type="ARBA" id="ARBA00005915"/>
    </source>
</evidence>
<organism evidence="10 11">
    <name type="scientific">Pontibacillus halophilus JSM 076056 = DSM 19796</name>
    <dbReference type="NCBI Taxonomy" id="1385510"/>
    <lineage>
        <taxon>Bacteria</taxon>
        <taxon>Bacillati</taxon>
        <taxon>Bacillota</taxon>
        <taxon>Bacilli</taxon>
        <taxon>Bacillales</taxon>
        <taxon>Bacillaceae</taxon>
        <taxon>Pontibacillus</taxon>
    </lineage>
</organism>
<name>A0A0A5GNK0_9BACI</name>
<dbReference type="InterPro" id="IPR018779">
    <property type="entry name" value="RecJ_C"/>
</dbReference>
<dbReference type="GO" id="GO:0008409">
    <property type="term" value="F:5'-3' exonuclease activity"/>
    <property type="evidence" value="ECO:0007669"/>
    <property type="project" value="InterPro"/>
</dbReference>
<keyword evidence="10" id="KW-0238">DNA-binding</keyword>
<dbReference type="InterPro" id="IPR041122">
    <property type="entry name" value="RecJ_OB"/>
</dbReference>
<dbReference type="Gene3D" id="3.90.1640.30">
    <property type="match status" value="1"/>
</dbReference>
<sequence length="783" mass="87689">MLRSKAKWDVSALSEPSVTIDDSLSVSTLTQRLLRQRGIHTKEAALEFLTPDLDKLHDPMLFDDMQKSVDRVRQAVQNDERVLVFGDYDADGVSATTVMVEALREVGATVDYYIPNRFTEGYGPNEAAFRKAKEAGVSLIITVDTGIAAVHEAAVAKELDIDLIITDHHEVQEQLPDAYALLHPKHSSHYPFPELAGVGVAFKFAHALLEEFPKHLLDLVVIGTIADLVPLHGENRILAYCGLKAITRSIRPGIVALKNICGIEGTMTEEDIGFMIGPRINAVGRLQDASPAVQLMLTEDDEEAVALAEMIQQLNQQRQKVVADISKEAEAMIEADESKLSSVLVVGKEGWNPGVLGIVASKLVQKYDRPAIVLAFDPDKGTAKGSARSIDAFDLFVNCMEVRHLFTHFGGHSQAAGMTLPLEQVDLLRSSLSQMADDKLAPEDFSQLLAIDGKVSLDEITLEKIHEINSLAPFGMGNPKPLFMLEKEVPREMRQIGSQLNHLKLQFKAEGAPIDAVGFGLGELYNQIAPQSSVSIVGELSVNEWNGRKKPQVMMKDLRVDDWQLFDLRGNRHAKKFFDQLAVKDGLAIAFDRTNTVHSTFDGFKLQFVDEERLHELPEGVIEHVVFLDLPNSLELMSNVLHRLRPRNVYTAYRVHDAAFLKTLPTREHFKWFYGMVRKHESFHLERDSGKLASYKGWTKETVEFIAQVFFELGFVKIENGLLTLNPNPVKKDLAESQQYQQKLNQLQVEQTLYFSSYQQLKVWMDEQMDTVVNVKEEVTNGL</sequence>
<dbReference type="GO" id="GO:0006310">
    <property type="term" value="P:DNA recombination"/>
    <property type="evidence" value="ECO:0007669"/>
    <property type="project" value="InterPro"/>
</dbReference>
<evidence type="ECO:0000259" key="7">
    <source>
        <dbReference type="Pfam" id="PF02272"/>
    </source>
</evidence>
<evidence type="ECO:0000256" key="5">
    <source>
        <dbReference type="ARBA" id="ARBA00022839"/>
    </source>
</evidence>
<dbReference type="Pfam" id="PF02272">
    <property type="entry name" value="DHHA1"/>
    <property type="match status" value="1"/>
</dbReference>
<evidence type="ECO:0000259" key="6">
    <source>
        <dbReference type="Pfam" id="PF01368"/>
    </source>
</evidence>
<protein>
    <recommendedName>
        <fullName evidence="2">Single-stranded-DNA-specific exonuclease RecJ</fullName>
    </recommendedName>
</protein>
<dbReference type="GO" id="GO:0006281">
    <property type="term" value="P:DNA repair"/>
    <property type="evidence" value="ECO:0007669"/>
    <property type="project" value="InterPro"/>
</dbReference>
<dbReference type="PANTHER" id="PTHR30255:SF2">
    <property type="entry name" value="SINGLE-STRANDED-DNA-SPECIFIC EXONUCLEASE RECJ"/>
    <property type="match status" value="1"/>
</dbReference>
<evidence type="ECO:0000259" key="9">
    <source>
        <dbReference type="Pfam" id="PF17768"/>
    </source>
</evidence>
<accession>A0A0A5GNK0</accession>
<evidence type="ECO:0000256" key="3">
    <source>
        <dbReference type="ARBA" id="ARBA00022722"/>
    </source>
</evidence>